<dbReference type="Proteomes" id="UP000269044">
    <property type="component" value="Unassembled WGS sequence"/>
</dbReference>
<organism evidence="4 6">
    <name type="scientific">Pseudomonas syringae pv. delphinii</name>
    <dbReference type="NCBI Taxonomy" id="192088"/>
    <lineage>
        <taxon>Bacteria</taxon>
        <taxon>Pseudomonadati</taxon>
        <taxon>Pseudomonadota</taxon>
        <taxon>Gammaproteobacteria</taxon>
        <taxon>Pseudomonadales</taxon>
        <taxon>Pseudomonadaceae</taxon>
        <taxon>Pseudomonas</taxon>
    </lineage>
</organism>
<dbReference type="Proteomes" id="UP000267908">
    <property type="component" value="Unassembled WGS sequence"/>
</dbReference>
<dbReference type="Pfam" id="PF07510">
    <property type="entry name" value="GmrSD_C"/>
    <property type="match status" value="1"/>
</dbReference>
<accession>A0A3M4JH22</accession>
<dbReference type="Pfam" id="PF03235">
    <property type="entry name" value="GmrSD_N"/>
    <property type="match status" value="1"/>
</dbReference>
<protein>
    <recommendedName>
        <fullName evidence="7">DUF262 domain-containing protein</fullName>
    </recommendedName>
</protein>
<evidence type="ECO:0008006" key="7">
    <source>
        <dbReference type="Google" id="ProtNLM"/>
    </source>
</evidence>
<evidence type="ECO:0000313" key="3">
    <source>
        <dbReference type="EMBL" id="RMP10945.1"/>
    </source>
</evidence>
<evidence type="ECO:0000313" key="4">
    <source>
        <dbReference type="EMBL" id="RMQ16050.1"/>
    </source>
</evidence>
<feature type="domain" description="GmrSD restriction endonucleases N-terminal" evidence="1">
    <location>
        <begin position="26"/>
        <end position="243"/>
    </location>
</feature>
<feature type="domain" description="GmrSD restriction endonucleases C-terminal" evidence="2">
    <location>
        <begin position="430"/>
        <end position="558"/>
    </location>
</feature>
<evidence type="ECO:0000313" key="6">
    <source>
        <dbReference type="Proteomes" id="UP000269044"/>
    </source>
</evidence>
<comment type="caution">
    <text evidence="4">The sequence shown here is derived from an EMBL/GenBank/DDBJ whole genome shotgun (WGS) entry which is preliminary data.</text>
</comment>
<dbReference type="InterPro" id="IPR004919">
    <property type="entry name" value="GmrSD_N"/>
</dbReference>
<dbReference type="EMBL" id="RBQG01000217">
    <property type="protein sequence ID" value="RMP10945.1"/>
    <property type="molecule type" value="Genomic_DNA"/>
</dbReference>
<evidence type="ECO:0000259" key="2">
    <source>
        <dbReference type="Pfam" id="PF07510"/>
    </source>
</evidence>
<dbReference type="PANTHER" id="PTHR35149">
    <property type="entry name" value="SLL5132 PROTEIN"/>
    <property type="match status" value="1"/>
</dbReference>
<reference evidence="5 6" key="1">
    <citation type="submission" date="2018-08" db="EMBL/GenBank/DDBJ databases">
        <title>Recombination of ecologically and evolutionarily significant loci maintains genetic cohesion in the Pseudomonas syringae species complex.</title>
        <authorList>
            <person name="Dillon M."/>
            <person name="Thakur S."/>
            <person name="Almeida R.N.D."/>
            <person name="Weir B.S."/>
            <person name="Guttman D.S."/>
        </authorList>
    </citation>
    <scope>NUCLEOTIDE SEQUENCE [LARGE SCALE GENOMIC DNA]</scope>
    <source>
        <strain evidence="4 6">ICMP 13052</strain>
        <strain evidence="3 5">ICMP 4330</strain>
    </source>
</reference>
<name>A0A3M4JH22_9PSED</name>
<dbReference type="AlphaFoldDB" id="A0A3M4JH22"/>
<dbReference type="PANTHER" id="PTHR35149:SF1">
    <property type="entry name" value="DUF5655 DOMAIN-CONTAINING PROTEIN"/>
    <property type="match status" value="1"/>
</dbReference>
<dbReference type="EMBL" id="RBRA01000376">
    <property type="protein sequence ID" value="RMQ16050.1"/>
    <property type="molecule type" value="Genomic_DNA"/>
</dbReference>
<proteinExistence type="predicted"/>
<sequence>MAIISLFLLQGTRMKLNPLHLKIAGLLEGRLFRIPEYQRAYSWTSRQRKDLFGDIEEAFRSGREHFMATLVALAKDQETRLLGVDEFKTVELVDGQQRVTTLIILMKAIEKALDNGDVTQAKVRRELGELLVKGDDHSLILLQTNHDASKVFTNYIRKGLIEEDSAKTAADQNLVEAARDCEFFVGKWLARGSTVFELLVTIRNKLTIIYHEISDEATVYRVFEVLNSRGLDVKWIDKLKSQLMALIFEHVEGGTRDEAVSEMQDVWRGIYRSLENSTRIGDEALRFAGAWASDARPNRIPSEADSTALLTLKAGTQLRTIAEVGHELEAVVQANLRLFRDPRLRAVTRIVHARFVAAAILLRKFDKKTEQELLGKWERATFRIYELASRDSRHKVGEYIRLGYEIYRNNLDKDKILSGLEKISKGYSINEVLNNIDWLSSYDGWQNQLRYVLNRYDEHLAKLAGQKLNESQWGKIWEQDAASSIEHIAPQSSGVEWMHHLGNLTMLPPGTNSSLKAKPPTEKIDAYRSCGLIATIHVGHQIHDAESWTEEMVLARAKSIEDFIKLEWAD</sequence>
<gene>
    <name evidence="4" type="ORF">ALQ08_00577</name>
    <name evidence="3" type="ORF">ALQ28_01898</name>
</gene>
<evidence type="ECO:0000259" key="1">
    <source>
        <dbReference type="Pfam" id="PF03235"/>
    </source>
</evidence>
<evidence type="ECO:0000313" key="5">
    <source>
        <dbReference type="Proteomes" id="UP000267908"/>
    </source>
</evidence>
<dbReference type="InterPro" id="IPR011089">
    <property type="entry name" value="GmrSD_C"/>
</dbReference>